<dbReference type="Gene3D" id="3.30.200.20">
    <property type="entry name" value="Phosphorylase Kinase, domain 1"/>
    <property type="match status" value="1"/>
</dbReference>
<evidence type="ECO:0000256" key="2">
    <source>
        <dbReference type="ARBA" id="ARBA00022527"/>
    </source>
</evidence>
<dbReference type="AlphaFoldDB" id="A0A7S2SBX2"/>
<keyword evidence="3" id="KW-0808">Transferase</keyword>
<dbReference type="InterPro" id="IPR008271">
    <property type="entry name" value="Ser/Thr_kinase_AS"/>
</dbReference>
<dbReference type="GO" id="GO:0004674">
    <property type="term" value="F:protein serine/threonine kinase activity"/>
    <property type="evidence" value="ECO:0007669"/>
    <property type="project" value="UniProtKB-KW"/>
</dbReference>
<evidence type="ECO:0000256" key="4">
    <source>
        <dbReference type="ARBA" id="ARBA00022741"/>
    </source>
</evidence>
<feature type="compositionally biased region" description="Acidic residues" evidence="11">
    <location>
        <begin position="17"/>
        <end position="27"/>
    </location>
</feature>
<dbReference type="PROSITE" id="PS50005">
    <property type="entry name" value="TPR"/>
    <property type="match status" value="1"/>
</dbReference>
<feature type="domain" description="Protein kinase" evidence="12">
    <location>
        <begin position="195"/>
        <end position="499"/>
    </location>
</feature>
<dbReference type="SUPFAM" id="SSF48452">
    <property type="entry name" value="TPR-like"/>
    <property type="match status" value="1"/>
</dbReference>
<evidence type="ECO:0000259" key="12">
    <source>
        <dbReference type="PROSITE" id="PS50011"/>
    </source>
</evidence>
<comment type="catalytic activity">
    <reaction evidence="7">
        <text>L-threonyl-[protein] + ATP = O-phospho-L-threonyl-[protein] + ADP + H(+)</text>
        <dbReference type="Rhea" id="RHEA:46608"/>
        <dbReference type="Rhea" id="RHEA-COMP:11060"/>
        <dbReference type="Rhea" id="RHEA-COMP:11605"/>
        <dbReference type="ChEBI" id="CHEBI:15378"/>
        <dbReference type="ChEBI" id="CHEBI:30013"/>
        <dbReference type="ChEBI" id="CHEBI:30616"/>
        <dbReference type="ChEBI" id="CHEBI:61977"/>
        <dbReference type="ChEBI" id="CHEBI:456216"/>
        <dbReference type="EC" id="2.7.11.1"/>
    </reaction>
</comment>
<dbReference type="PROSITE" id="PS50011">
    <property type="entry name" value="PROTEIN_KINASE_DOM"/>
    <property type="match status" value="1"/>
</dbReference>
<dbReference type="Pfam" id="PF00069">
    <property type="entry name" value="Pkinase"/>
    <property type="match status" value="1"/>
</dbReference>
<evidence type="ECO:0000256" key="9">
    <source>
        <dbReference type="PROSITE-ProRule" id="PRU00339"/>
    </source>
</evidence>
<dbReference type="PANTHER" id="PTHR24356">
    <property type="entry name" value="SERINE/THREONINE-PROTEIN KINASE"/>
    <property type="match status" value="1"/>
</dbReference>
<organism evidence="13">
    <name type="scientific">Eucampia antarctica</name>
    <dbReference type="NCBI Taxonomy" id="49252"/>
    <lineage>
        <taxon>Eukaryota</taxon>
        <taxon>Sar</taxon>
        <taxon>Stramenopiles</taxon>
        <taxon>Ochrophyta</taxon>
        <taxon>Bacillariophyta</taxon>
        <taxon>Mediophyceae</taxon>
        <taxon>Biddulphiophycidae</taxon>
        <taxon>Hemiaulales</taxon>
        <taxon>Hemiaulaceae</taxon>
        <taxon>Eucampia</taxon>
    </lineage>
</organism>
<dbReference type="InterPro" id="IPR050236">
    <property type="entry name" value="Ser_Thr_kinase_AGC"/>
</dbReference>
<evidence type="ECO:0000256" key="6">
    <source>
        <dbReference type="ARBA" id="ARBA00022840"/>
    </source>
</evidence>
<dbReference type="InterPro" id="IPR011009">
    <property type="entry name" value="Kinase-like_dom_sf"/>
</dbReference>
<keyword evidence="4 10" id="KW-0547">Nucleotide-binding</keyword>
<evidence type="ECO:0000256" key="8">
    <source>
        <dbReference type="ARBA" id="ARBA00048679"/>
    </source>
</evidence>
<dbReference type="SMART" id="SM00028">
    <property type="entry name" value="TPR"/>
    <property type="match status" value="3"/>
</dbReference>
<dbReference type="PROSITE" id="PS00107">
    <property type="entry name" value="PROTEIN_KINASE_ATP"/>
    <property type="match status" value="1"/>
</dbReference>
<comment type="catalytic activity">
    <reaction evidence="8">
        <text>L-seryl-[protein] + ATP = O-phospho-L-seryl-[protein] + ADP + H(+)</text>
        <dbReference type="Rhea" id="RHEA:17989"/>
        <dbReference type="Rhea" id="RHEA-COMP:9863"/>
        <dbReference type="Rhea" id="RHEA-COMP:11604"/>
        <dbReference type="ChEBI" id="CHEBI:15378"/>
        <dbReference type="ChEBI" id="CHEBI:29999"/>
        <dbReference type="ChEBI" id="CHEBI:30616"/>
        <dbReference type="ChEBI" id="CHEBI:83421"/>
        <dbReference type="ChEBI" id="CHEBI:456216"/>
        <dbReference type="EC" id="2.7.11.1"/>
    </reaction>
</comment>
<dbReference type="EMBL" id="HBHI01026927">
    <property type="protein sequence ID" value="CAD9695522.1"/>
    <property type="molecule type" value="Transcribed_RNA"/>
</dbReference>
<keyword evidence="2" id="KW-0723">Serine/threonine-protein kinase</keyword>
<evidence type="ECO:0000256" key="10">
    <source>
        <dbReference type="PROSITE-ProRule" id="PRU10141"/>
    </source>
</evidence>
<keyword evidence="6 10" id="KW-0067">ATP-binding</keyword>
<dbReference type="SUPFAM" id="SSF56112">
    <property type="entry name" value="Protein kinase-like (PK-like)"/>
    <property type="match status" value="1"/>
</dbReference>
<accession>A0A7S2SBX2</accession>
<evidence type="ECO:0000256" key="3">
    <source>
        <dbReference type="ARBA" id="ARBA00022679"/>
    </source>
</evidence>
<dbReference type="Gene3D" id="1.10.510.10">
    <property type="entry name" value="Transferase(Phosphotransferase) domain 1"/>
    <property type="match status" value="1"/>
</dbReference>
<dbReference type="EC" id="2.7.11.1" evidence="1"/>
<name>A0A7S2SBX2_9STRA</name>
<protein>
    <recommendedName>
        <fullName evidence="1">non-specific serine/threonine protein kinase</fullName>
        <ecNumber evidence="1">2.7.11.1</ecNumber>
    </recommendedName>
</protein>
<dbReference type="InterPro" id="IPR019734">
    <property type="entry name" value="TPR_rpt"/>
</dbReference>
<keyword evidence="5" id="KW-0418">Kinase</keyword>
<proteinExistence type="predicted"/>
<dbReference type="InterPro" id="IPR017441">
    <property type="entry name" value="Protein_kinase_ATP_BS"/>
</dbReference>
<evidence type="ECO:0000256" key="7">
    <source>
        <dbReference type="ARBA" id="ARBA00047899"/>
    </source>
</evidence>
<dbReference type="Gene3D" id="1.25.40.10">
    <property type="entry name" value="Tetratricopeptide repeat domain"/>
    <property type="match status" value="1"/>
</dbReference>
<feature type="binding site" evidence="10">
    <location>
        <position position="224"/>
    </location>
    <ligand>
        <name>ATP</name>
        <dbReference type="ChEBI" id="CHEBI:30616"/>
    </ligand>
</feature>
<evidence type="ECO:0000256" key="5">
    <source>
        <dbReference type="ARBA" id="ARBA00022777"/>
    </source>
</evidence>
<keyword evidence="9" id="KW-0802">TPR repeat</keyword>
<feature type="region of interest" description="Disordered" evidence="11">
    <location>
        <begin position="1"/>
        <end position="29"/>
    </location>
</feature>
<dbReference type="PROSITE" id="PS00108">
    <property type="entry name" value="PROTEIN_KINASE_ST"/>
    <property type="match status" value="1"/>
</dbReference>
<dbReference type="GO" id="GO:0005524">
    <property type="term" value="F:ATP binding"/>
    <property type="evidence" value="ECO:0007669"/>
    <property type="project" value="UniProtKB-UniRule"/>
</dbReference>
<dbReference type="GO" id="GO:0035556">
    <property type="term" value="P:intracellular signal transduction"/>
    <property type="evidence" value="ECO:0007669"/>
    <property type="project" value="TreeGrafter"/>
</dbReference>
<dbReference type="SMART" id="SM00220">
    <property type="entry name" value="S_TKc"/>
    <property type="match status" value="1"/>
</dbReference>
<reference evidence="13" key="1">
    <citation type="submission" date="2021-01" db="EMBL/GenBank/DDBJ databases">
        <authorList>
            <person name="Corre E."/>
            <person name="Pelletier E."/>
            <person name="Niang G."/>
            <person name="Scheremetjew M."/>
            <person name="Finn R."/>
            <person name="Kale V."/>
            <person name="Holt S."/>
            <person name="Cochrane G."/>
            <person name="Meng A."/>
            <person name="Brown T."/>
            <person name="Cohen L."/>
        </authorList>
    </citation>
    <scope>NUCLEOTIDE SEQUENCE</scope>
    <source>
        <strain evidence="13">CCMP1452</strain>
    </source>
</reference>
<sequence length="881" mass="101167">MSQETNNDEWGHHAEVPGDEDEEDEEHSADHLRQVGNHYFSKTDFDSALRMYTMALDAAQEENLDNSILVTYLCNRSACLFRMEDIEASRDDAQKAVKLSEGNNVKALFRLSRAQIALKDFESALKTIDDAIHNLPTPDSQDYDKDVEVHQREFSKLKIQARKKLIEKSQFANADSLAQIVSIKTEIRTPSIREFDTIKEIGEGNFSRVVICRHKITKEEFALKIIEKKKADQLVKRQHPNVYNEINMERRVLAGRIEGNPYIVKMYHAFQDYNSLYFLQKLCVERGDLWSTMRYQNKMVGAHPSLIKVWLWQLLDALEHCHSCGIVHRDLKPENILLSPKGHIILIDFGTAKDLIQTDLNGPEFVGTPDFMSHESIRGSSGGKSSDEESKENIAESDHTLDLWTFGAVAFNLITGMTPFASPSPFLTFLKIERGLLFRPWGVADDDAWDLIKKLVQVDPRKRLGAECFKYEKASKDDEPHKMIRGVDGYSVIRDHPYFESVKESVINSKITNRIDETMNLIPSLEDLCIRACTELIRNDSLNLDIDTHNPPGDGSSHDFLRLDKKDRKRIMHVLDRLRIISQPRIYRRFFKTKQEARLNKIRVDTRDYVGLTAINDKQHQFPYQDERHDSLVEESSTIANVGPFQFLEISNPLFVRKVNRNCSYAERTQLILKLKETIRLVNRTRPKLVVACGYIDEECRKLLGKVNETIPVVINDGSNYFSFWICGAQGLMLRSKDFPLDVDPSIGIKDGNQFQWLHQQLQQCRVARHTTFAFIDCCRNEVPPFLVRFLARNRTTCLFAQTEADISVASQYHYIPLNVSRHIMDGNDKSQLLNDDDLSISSCDSENEENIHNMKIITNGNSSTRCVTLLDGGTWKLDTL</sequence>
<feature type="region of interest" description="Disordered" evidence="11">
    <location>
        <begin position="368"/>
        <end position="392"/>
    </location>
</feature>
<gene>
    <name evidence="13" type="ORF">EANT1437_LOCUS13749</name>
</gene>
<dbReference type="InterPro" id="IPR011990">
    <property type="entry name" value="TPR-like_helical_dom_sf"/>
</dbReference>
<dbReference type="InterPro" id="IPR000719">
    <property type="entry name" value="Prot_kinase_dom"/>
</dbReference>
<evidence type="ECO:0000313" key="13">
    <source>
        <dbReference type="EMBL" id="CAD9695522.1"/>
    </source>
</evidence>
<feature type="repeat" description="TPR" evidence="9">
    <location>
        <begin position="29"/>
        <end position="62"/>
    </location>
</feature>
<evidence type="ECO:0000256" key="11">
    <source>
        <dbReference type="SAM" id="MobiDB-lite"/>
    </source>
</evidence>
<dbReference type="PANTHER" id="PTHR24356:SF163">
    <property type="entry name" value="3-PHOSPHOINOSITIDE-DEPENDENT PROTEIN KINASE 1-RELATED"/>
    <property type="match status" value="1"/>
</dbReference>
<evidence type="ECO:0000256" key="1">
    <source>
        <dbReference type="ARBA" id="ARBA00012513"/>
    </source>
</evidence>